<dbReference type="InterPro" id="IPR003439">
    <property type="entry name" value="ABC_transporter-like_ATP-bd"/>
</dbReference>
<dbReference type="InterPro" id="IPR027417">
    <property type="entry name" value="P-loop_NTPase"/>
</dbReference>
<comment type="subcellular location">
    <subcellularLocation>
        <location evidence="7">Cell inner membrane</location>
        <topology evidence="7">Peripheral membrane protein</topology>
    </subcellularLocation>
</comment>
<dbReference type="GO" id="GO:0031460">
    <property type="term" value="P:glycine betaine transport"/>
    <property type="evidence" value="ECO:0007669"/>
    <property type="project" value="InterPro"/>
</dbReference>
<sequence>MSTLKIYVVRRKNDEKLWGTSAMAITDEAVIRCDGIWKVFGGRAKEAIEAIKAGQLSKADIRDKLDCVVGVRDATFSVGRGEIFCIMGLSGSGKSTLIRHINRLIEPTAGAVHIEGRNVNEMGAKELRRLRAEKIGMVFQSMALMPHRNVRDNVAFALEVRGVPEEKRHRIARESIAAVELTGWDLKYPDELSGGMQQRVGLARAIAANPSILLMDEPFSALDPLIRHQLQGTFMQLSSELHKTTVFITHDLDEAIRIGDRIAIMKDGVLVQVGTPEEIVTNPADDYVADFVGGISKLDLVTAAKVMQPLEHYRQSNPGQEISGWPVARPDDKLNALVDLSIGTQHPVLVKDSDVTIGVVTKDALLRGIQGRDEAASTAWRTR</sequence>
<keyword evidence="7" id="KW-1003">Cell membrane</keyword>
<gene>
    <name evidence="9" type="ORF">RHSP_68389</name>
</gene>
<comment type="catalytic activity">
    <reaction evidence="5">
        <text>a quaternary ammonium(out) + ATP + H2O = a quaternary ammonium(in) + ADP + phosphate + H(+)</text>
        <dbReference type="Rhea" id="RHEA:11036"/>
        <dbReference type="ChEBI" id="CHEBI:15377"/>
        <dbReference type="ChEBI" id="CHEBI:15378"/>
        <dbReference type="ChEBI" id="CHEBI:30616"/>
        <dbReference type="ChEBI" id="CHEBI:35267"/>
        <dbReference type="ChEBI" id="CHEBI:43474"/>
        <dbReference type="ChEBI" id="CHEBI:456216"/>
        <dbReference type="EC" id="7.6.2.9"/>
    </reaction>
    <physiologicalReaction direction="left-to-right" evidence="5">
        <dbReference type="Rhea" id="RHEA:11037"/>
    </physiologicalReaction>
</comment>
<dbReference type="GO" id="GO:0016887">
    <property type="term" value="F:ATP hydrolysis activity"/>
    <property type="evidence" value="ECO:0007669"/>
    <property type="project" value="UniProtKB-UniRule"/>
</dbReference>
<protein>
    <recommendedName>
        <fullName evidence="7">Quaternary amine transport ATP-binding protein</fullName>
        <ecNumber evidence="7">7.6.2.9</ecNumber>
    </recommendedName>
</protein>
<dbReference type="PANTHER" id="PTHR43869">
    <property type="entry name" value="GLYCINE BETAINE/PROLINE BETAINE TRANSPORT SYSTEM ATP-BINDING PROTEIN PROV"/>
    <property type="match status" value="1"/>
</dbReference>
<dbReference type="AlphaFoldDB" id="N6UVE1"/>
<dbReference type="EMBL" id="AQHN01000088">
    <property type="protein sequence ID" value="ENN84726.1"/>
    <property type="molecule type" value="Genomic_DNA"/>
</dbReference>
<dbReference type="InterPro" id="IPR005892">
    <property type="entry name" value="Gly-betaine_transp_ATP-bd"/>
</dbReference>
<reference evidence="9 10" key="1">
    <citation type="journal article" date="2012" name="BMC Genomics">
        <title>Genomic basis of broad host range and environmental adaptability of Rhizobium tropici CIAT 899 and Rhizobium sp. PRF 81 which are used in inoculants for common bean (Phaseolus vulgaris L.).</title>
        <authorList>
            <person name="Ormeno-Orrillo E."/>
            <person name="Menna P."/>
            <person name="Almeida L.G."/>
            <person name="Ollero F.J."/>
            <person name="Nicolas M.F."/>
            <person name="Pains Rodrigues E."/>
            <person name="Shigueyoshi Nakatani A."/>
            <person name="Silva Batista J.S."/>
            <person name="Oliveira Chueire L.M."/>
            <person name="Souza R.C."/>
            <person name="Ribeiro Vasconcelos A.T."/>
            <person name="Megias M."/>
            <person name="Hungria M."/>
            <person name="Martinez-Romero E."/>
        </authorList>
    </citation>
    <scope>NUCLEOTIDE SEQUENCE [LARGE SCALE GENOMIC DNA]</scope>
    <source>
        <strain evidence="9 10">PRF 81</strain>
    </source>
</reference>
<organism evidence="9 10">
    <name type="scientific">Rhizobium freirei PRF 81</name>
    <dbReference type="NCBI Taxonomy" id="363754"/>
    <lineage>
        <taxon>Bacteria</taxon>
        <taxon>Pseudomonadati</taxon>
        <taxon>Pseudomonadota</taxon>
        <taxon>Alphaproteobacteria</taxon>
        <taxon>Hyphomicrobiales</taxon>
        <taxon>Rhizobiaceae</taxon>
        <taxon>Rhizobium/Agrobacterium group</taxon>
        <taxon>Rhizobium</taxon>
    </lineage>
</organism>
<dbReference type="CDD" id="cd03294">
    <property type="entry name" value="ABC_Pro_Gly_Betaine"/>
    <property type="match status" value="1"/>
</dbReference>
<dbReference type="GO" id="GO:0005886">
    <property type="term" value="C:plasma membrane"/>
    <property type="evidence" value="ECO:0007669"/>
    <property type="project" value="UniProtKB-SubCell"/>
</dbReference>
<dbReference type="SUPFAM" id="SSF52540">
    <property type="entry name" value="P-loop containing nucleoside triphosphate hydrolases"/>
    <property type="match status" value="1"/>
</dbReference>
<dbReference type="GO" id="GO:0006970">
    <property type="term" value="P:response to osmotic stress"/>
    <property type="evidence" value="ECO:0007669"/>
    <property type="project" value="UniProtKB-ARBA"/>
</dbReference>
<keyword evidence="7" id="KW-0472">Membrane</keyword>
<evidence type="ECO:0000256" key="7">
    <source>
        <dbReference type="RuleBase" id="RU369116"/>
    </source>
</evidence>
<keyword evidence="4 7" id="KW-0067">ATP-binding</keyword>
<dbReference type="Proteomes" id="UP000012429">
    <property type="component" value="Unassembled WGS sequence"/>
</dbReference>
<dbReference type="GO" id="GO:0005524">
    <property type="term" value="F:ATP binding"/>
    <property type="evidence" value="ECO:0007669"/>
    <property type="project" value="UniProtKB-UniRule"/>
</dbReference>
<evidence type="ECO:0000256" key="6">
    <source>
        <dbReference type="ARBA" id="ARBA00061968"/>
    </source>
</evidence>
<name>N6UVE1_9HYPH</name>
<evidence type="ECO:0000256" key="2">
    <source>
        <dbReference type="ARBA" id="ARBA00022448"/>
    </source>
</evidence>
<dbReference type="SMART" id="SM00382">
    <property type="entry name" value="AAA"/>
    <property type="match status" value="1"/>
</dbReference>
<evidence type="ECO:0000256" key="1">
    <source>
        <dbReference type="ARBA" id="ARBA00005417"/>
    </source>
</evidence>
<proteinExistence type="inferred from homology"/>
<comment type="subunit">
    <text evidence="7">The complex is probably composed of two ATP-binding proteins, two transmembrane proteins and a solute-binding protein.</text>
</comment>
<dbReference type="EC" id="7.6.2.9" evidence="7"/>
<keyword evidence="7" id="KW-0997">Cell inner membrane</keyword>
<dbReference type="PROSITE" id="PS50893">
    <property type="entry name" value="ABC_TRANSPORTER_2"/>
    <property type="match status" value="1"/>
</dbReference>
<evidence type="ECO:0000313" key="9">
    <source>
        <dbReference type="EMBL" id="ENN84726.1"/>
    </source>
</evidence>
<dbReference type="PATRIC" id="fig|363754.4.peg.5885"/>
<evidence type="ECO:0000256" key="3">
    <source>
        <dbReference type="ARBA" id="ARBA00022741"/>
    </source>
</evidence>
<keyword evidence="10" id="KW-1185">Reference proteome</keyword>
<dbReference type="Gene3D" id="3.40.50.300">
    <property type="entry name" value="P-loop containing nucleotide triphosphate hydrolases"/>
    <property type="match status" value="1"/>
</dbReference>
<comment type="caution">
    <text evidence="9">The sequence shown here is derived from an EMBL/GenBank/DDBJ whole genome shotgun (WGS) entry which is preliminary data.</text>
</comment>
<dbReference type="NCBIfam" id="TIGR01186">
    <property type="entry name" value="proV"/>
    <property type="match status" value="1"/>
</dbReference>
<feature type="domain" description="ABC transporter" evidence="8">
    <location>
        <begin position="51"/>
        <end position="292"/>
    </location>
</feature>
<keyword evidence="3 7" id="KW-0547">Nucleotide-binding</keyword>
<evidence type="ECO:0000256" key="5">
    <source>
        <dbReference type="ARBA" id="ARBA00051811"/>
    </source>
</evidence>
<accession>N6UVE1</accession>
<dbReference type="FunFam" id="3.40.50.300:FF:000201">
    <property type="entry name" value="Glycine betaine/L-proline ABC transporter ATP-binding protein"/>
    <property type="match status" value="1"/>
</dbReference>
<dbReference type="InterPro" id="IPR017871">
    <property type="entry name" value="ABC_transporter-like_CS"/>
</dbReference>
<keyword evidence="2 7" id="KW-0813">Transport</keyword>
<dbReference type="InterPro" id="IPR003593">
    <property type="entry name" value="AAA+_ATPase"/>
</dbReference>
<dbReference type="PANTHER" id="PTHR43869:SF1">
    <property type="entry name" value="GLYCINE BETAINE_PROLINE BETAINE TRANSPORT SYSTEM ATP-BINDING PROTEIN PROV"/>
    <property type="match status" value="1"/>
</dbReference>
<evidence type="ECO:0000259" key="8">
    <source>
        <dbReference type="PROSITE" id="PS50893"/>
    </source>
</evidence>
<dbReference type="InterPro" id="IPR051921">
    <property type="entry name" value="ABC_osmolyte_uptake_ATP-bind"/>
</dbReference>
<dbReference type="GO" id="GO:0006865">
    <property type="term" value="P:amino acid transport"/>
    <property type="evidence" value="ECO:0007669"/>
    <property type="project" value="UniProtKB-UniRule"/>
</dbReference>
<dbReference type="GO" id="GO:0015418">
    <property type="term" value="F:ABC-type quaternary ammonium compound transporting activity"/>
    <property type="evidence" value="ECO:0007669"/>
    <property type="project" value="UniProtKB-EC"/>
</dbReference>
<dbReference type="STRING" id="363754.RHSP_68389"/>
<dbReference type="Pfam" id="PF00005">
    <property type="entry name" value="ABC_tran"/>
    <property type="match status" value="1"/>
</dbReference>
<comment type="subunit">
    <text evidence="6">The complex is probably composed of two ATP-binding proteins (TmoW), two transmembrane proteins (TmoV) and a solute-binding protein (TmoX).</text>
</comment>
<evidence type="ECO:0000313" key="10">
    <source>
        <dbReference type="Proteomes" id="UP000012429"/>
    </source>
</evidence>
<evidence type="ECO:0000256" key="4">
    <source>
        <dbReference type="ARBA" id="ARBA00022840"/>
    </source>
</evidence>
<dbReference type="PROSITE" id="PS00211">
    <property type="entry name" value="ABC_TRANSPORTER_1"/>
    <property type="match status" value="1"/>
</dbReference>
<comment type="similarity">
    <text evidence="1 7">Belongs to the ABC transporter superfamily.</text>
</comment>